<reference evidence="2 3" key="1">
    <citation type="submission" date="2019-10" db="EMBL/GenBank/DDBJ databases">
        <title>Nonomuraea sp. nov., isolated from Phyllanthus amarus.</title>
        <authorList>
            <person name="Klykleung N."/>
            <person name="Tanasupawat S."/>
        </authorList>
    </citation>
    <scope>NUCLEOTIDE SEQUENCE [LARGE SCALE GENOMIC DNA]</scope>
    <source>
        <strain evidence="2 3">CR1-09</strain>
    </source>
</reference>
<evidence type="ECO:0000313" key="3">
    <source>
        <dbReference type="Proteomes" id="UP000313066"/>
    </source>
</evidence>
<keyword evidence="1" id="KW-0732">Signal</keyword>
<keyword evidence="3" id="KW-1185">Reference proteome</keyword>
<protein>
    <submittedName>
        <fullName evidence="2">Uncharacterized protein</fullName>
    </submittedName>
</protein>
<evidence type="ECO:0000256" key="1">
    <source>
        <dbReference type="SAM" id="SignalP"/>
    </source>
</evidence>
<comment type="caution">
    <text evidence="2">The sequence shown here is derived from an EMBL/GenBank/DDBJ whole genome shotgun (WGS) entry which is preliminary data.</text>
</comment>
<accession>A0A5N6BQZ3</accession>
<dbReference type="EMBL" id="VDMA02000012">
    <property type="protein sequence ID" value="KAB8182843.1"/>
    <property type="molecule type" value="Genomic_DNA"/>
</dbReference>
<name>A0A5N6BQZ3_9ACTN</name>
<sequence>MRDMPRPIALALPVLLLAVCAAPAAAAPADDVSGGKYSIPVPPTVDVIDFNDPAKGCPGDAANQYKIVGANPTLTAWTYANGTHRCIEVSYRPKVRKRCEFWFMTPGSEFRQYATGRITFHFEYTDPDSHPRDERVTVDERFESAVKLGEHSGVERIWFGDDTGQRYPTKIAWDVKGTAGGLTQVCTA</sequence>
<dbReference type="AlphaFoldDB" id="A0A5N6BQZ3"/>
<dbReference type="Proteomes" id="UP000313066">
    <property type="component" value="Unassembled WGS sequence"/>
</dbReference>
<feature type="chain" id="PRO_5024273960" evidence="1">
    <location>
        <begin position="27"/>
        <end position="188"/>
    </location>
</feature>
<organism evidence="2 3">
    <name type="scientific">Microbispora catharanthi</name>
    <dbReference type="NCBI Taxonomy" id="1712871"/>
    <lineage>
        <taxon>Bacteria</taxon>
        <taxon>Bacillati</taxon>
        <taxon>Actinomycetota</taxon>
        <taxon>Actinomycetes</taxon>
        <taxon>Streptosporangiales</taxon>
        <taxon>Streptosporangiaceae</taxon>
        <taxon>Microbispora</taxon>
    </lineage>
</organism>
<gene>
    <name evidence="2" type="ORF">FH610_022950</name>
</gene>
<proteinExistence type="predicted"/>
<dbReference type="RefSeq" id="WP_139576686.1">
    <property type="nucleotide sequence ID" value="NZ_VDMA02000012.1"/>
</dbReference>
<evidence type="ECO:0000313" key="2">
    <source>
        <dbReference type="EMBL" id="KAB8182843.1"/>
    </source>
</evidence>
<feature type="signal peptide" evidence="1">
    <location>
        <begin position="1"/>
        <end position="26"/>
    </location>
</feature>